<keyword evidence="1" id="KW-0719">Serine esterase</keyword>
<dbReference type="PANTHER" id="PTHR33938:SF15">
    <property type="entry name" value="FERULOYL ESTERASE B-RELATED"/>
    <property type="match status" value="1"/>
</dbReference>
<evidence type="ECO:0000313" key="9">
    <source>
        <dbReference type="Proteomes" id="UP000233524"/>
    </source>
</evidence>
<evidence type="ECO:0000313" key="8">
    <source>
        <dbReference type="EMBL" id="PKS08142.1"/>
    </source>
</evidence>
<name>A0A2N3N6Y7_9PEZI</name>
<protein>
    <recommendedName>
        <fullName evidence="7">Carboxylic ester hydrolase</fullName>
        <ecNumber evidence="7">3.1.1.-</ecNumber>
    </recommendedName>
</protein>
<evidence type="ECO:0000256" key="6">
    <source>
        <dbReference type="ARBA" id="ARBA00034075"/>
    </source>
</evidence>
<dbReference type="OrthoDB" id="3039123at2759"/>
<comment type="caution">
    <text evidence="8">The sequence shown here is derived from an EMBL/GenBank/DDBJ whole genome shotgun (WGS) entry which is preliminary data.</text>
</comment>
<keyword evidence="4 7" id="KW-0378">Hydrolase</keyword>
<sequence>DPSWDVSNLSREEFDGLVRRTGQEFQSILDTTDADLTNFRNSGGKMMTFRRLADNVISPKISEKYYDSVAEVLPDVHHFY</sequence>
<dbReference type="InParanoid" id="A0A2N3N6Y7"/>
<dbReference type="AlphaFoldDB" id="A0A2N3N6Y7"/>
<dbReference type="VEuPathDB" id="FungiDB:jhhlp_005417"/>
<keyword evidence="2" id="KW-0624">Polysaccharide degradation</keyword>
<comment type="catalytic activity">
    <reaction evidence="6">
        <text>feruloyl-polysaccharide + H2O = ferulate + polysaccharide.</text>
        <dbReference type="EC" id="3.1.1.73"/>
    </reaction>
</comment>
<keyword evidence="3" id="KW-0732">Signal</keyword>
<dbReference type="STRING" id="41688.A0A2N3N6Y7"/>
<organism evidence="8 9">
    <name type="scientific">Lomentospora prolificans</name>
    <dbReference type="NCBI Taxonomy" id="41688"/>
    <lineage>
        <taxon>Eukaryota</taxon>
        <taxon>Fungi</taxon>
        <taxon>Dikarya</taxon>
        <taxon>Ascomycota</taxon>
        <taxon>Pezizomycotina</taxon>
        <taxon>Sordariomycetes</taxon>
        <taxon>Hypocreomycetidae</taxon>
        <taxon>Microascales</taxon>
        <taxon>Microascaceae</taxon>
        <taxon>Lomentospora</taxon>
    </lineage>
</organism>
<dbReference type="Pfam" id="PF07519">
    <property type="entry name" value="Tannase"/>
    <property type="match status" value="1"/>
</dbReference>
<keyword evidence="9" id="KW-1185">Reference proteome</keyword>
<accession>A0A2N3N6Y7</accession>
<evidence type="ECO:0000256" key="7">
    <source>
        <dbReference type="RuleBase" id="RU361238"/>
    </source>
</evidence>
<reference evidence="8 9" key="1">
    <citation type="journal article" date="2017" name="G3 (Bethesda)">
        <title>First Draft Genome Sequence of the Pathogenic Fungus Lomentospora prolificans (Formerly Scedosporium prolificans).</title>
        <authorList>
            <person name="Luo R."/>
            <person name="Zimin A."/>
            <person name="Workman R."/>
            <person name="Fan Y."/>
            <person name="Pertea G."/>
            <person name="Grossman N."/>
            <person name="Wear M.P."/>
            <person name="Jia B."/>
            <person name="Miller H."/>
            <person name="Casadevall A."/>
            <person name="Timp W."/>
            <person name="Zhang S.X."/>
            <person name="Salzberg S.L."/>
        </authorList>
    </citation>
    <scope>NUCLEOTIDE SEQUENCE [LARGE SCALE GENOMIC DNA]</scope>
    <source>
        <strain evidence="8 9">JHH-5317</strain>
    </source>
</reference>
<dbReference type="PANTHER" id="PTHR33938">
    <property type="entry name" value="FERULOYL ESTERASE B-RELATED"/>
    <property type="match status" value="1"/>
</dbReference>
<keyword evidence="2" id="KW-0858">Xylan degradation</keyword>
<feature type="non-terminal residue" evidence="8">
    <location>
        <position position="1"/>
    </location>
</feature>
<evidence type="ECO:0000256" key="4">
    <source>
        <dbReference type="ARBA" id="ARBA00022801"/>
    </source>
</evidence>
<comment type="similarity">
    <text evidence="7">Belongs to the tannase family.</text>
</comment>
<evidence type="ECO:0000256" key="2">
    <source>
        <dbReference type="ARBA" id="ARBA00022651"/>
    </source>
</evidence>
<gene>
    <name evidence="8" type="ORF">jhhlp_005417</name>
</gene>
<dbReference type="InterPro" id="IPR011118">
    <property type="entry name" value="Tannase/feruloyl_esterase"/>
</dbReference>
<keyword evidence="2" id="KW-0119">Carbohydrate metabolism</keyword>
<dbReference type="EMBL" id="NLAX01000700">
    <property type="protein sequence ID" value="PKS08142.1"/>
    <property type="molecule type" value="Genomic_DNA"/>
</dbReference>
<evidence type="ECO:0000256" key="5">
    <source>
        <dbReference type="ARBA" id="ARBA00023157"/>
    </source>
</evidence>
<keyword evidence="5" id="KW-1015">Disulfide bond</keyword>
<dbReference type="GO" id="GO:0045493">
    <property type="term" value="P:xylan catabolic process"/>
    <property type="evidence" value="ECO:0007669"/>
    <property type="project" value="UniProtKB-KW"/>
</dbReference>
<dbReference type="GO" id="GO:0030600">
    <property type="term" value="F:feruloyl esterase activity"/>
    <property type="evidence" value="ECO:0007669"/>
    <property type="project" value="UniProtKB-EC"/>
</dbReference>
<evidence type="ECO:0000256" key="1">
    <source>
        <dbReference type="ARBA" id="ARBA00022487"/>
    </source>
</evidence>
<dbReference type="EC" id="3.1.1.-" evidence="7"/>
<dbReference type="Proteomes" id="UP000233524">
    <property type="component" value="Unassembled WGS sequence"/>
</dbReference>
<evidence type="ECO:0000256" key="3">
    <source>
        <dbReference type="ARBA" id="ARBA00022729"/>
    </source>
</evidence>
<proteinExistence type="inferred from homology"/>